<dbReference type="KEGG" id="anr:Ana3638_18200"/>
<dbReference type="InterPro" id="IPR004375">
    <property type="entry name" value="NanQ/TabA/YiaL"/>
</dbReference>
<accession>A0A6P1TSL6</accession>
<keyword evidence="2" id="KW-1185">Reference proteome</keyword>
<dbReference type="InterPro" id="IPR037012">
    <property type="entry name" value="NanQ/TabA/YiaL_sf"/>
</dbReference>
<dbReference type="PANTHER" id="PTHR34986:SF1">
    <property type="entry name" value="PROTEIN YIAL"/>
    <property type="match status" value="1"/>
</dbReference>
<evidence type="ECO:0000313" key="2">
    <source>
        <dbReference type="Proteomes" id="UP000464314"/>
    </source>
</evidence>
<gene>
    <name evidence="1" type="ORF">Ana3638_18200</name>
</gene>
<dbReference type="NCBIfam" id="TIGR00022">
    <property type="entry name" value="YhcH/YjgK/YiaL family protein"/>
    <property type="match status" value="1"/>
</dbReference>
<dbReference type="GO" id="GO:0005829">
    <property type="term" value="C:cytosol"/>
    <property type="evidence" value="ECO:0007669"/>
    <property type="project" value="TreeGrafter"/>
</dbReference>
<dbReference type="EMBL" id="CP048000">
    <property type="protein sequence ID" value="QHQ62475.1"/>
    <property type="molecule type" value="Genomic_DNA"/>
</dbReference>
<reference evidence="1 2" key="1">
    <citation type="submission" date="2020-01" db="EMBL/GenBank/DDBJ databases">
        <title>Genome analysis of Anaerocolumna sp. CBA3638.</title>
        <authorList>
            <person name="Kim J."/>
            <person name="Roh S.W."/>
        </authorList>
    </citation>
    <scope>NUCLEOTIDE SEQUENCE [LARGE SCALE GENOMIC DNA]</scope>
    <source>
        <strain evidence="1 2">CBA3638</strain>
    </source>
</reference>
<dbReference type="RefSeq" id="WP_161839298.1">
    <property type="nucleotide sequence ID" value="NZ_CP048000.1"/>
</dbReference>
<name>A0A6P1TSL6_9FIRM</name>
<sequence>MIYGNINYQRKETDQKIKKCLAYLEQENLSQKEPGRYEIKGKDIFINIVTYETAPVEQKEWEAHKQYNYSE</sequence>
<dbReference type="Proteomes" id="UP000464314">
    <property type="component" value="Chromosome"/>
</dbReference>
<evidence type="ECO:0000313" key="1">
    <source>
        <dbReference type="EMBL" id="QHQ62475.1"/>
    </source>
</evidence>
<dbReference type="PANTHER" id="PTHR34986">
    <property type="entry name" value="EVOLVED BETA-GALACTOSIDASE SUBUNIT BETA"/>
    <property type="match status" value="1"/>
</dbReference>
<dbReference type="SUPFAM" id="SSF51197">
    <property type="entry name" value="Clavaminate synthase-like"/>
    <property type="match status" value="1"/>
</dbReference>
<protein>
    <submittedName>
        <fullName evidence="1">DUF386 family protein</fullName>
    </submittedName>
</protein>
<proteinExistence type="predicted"/>
<organism evidence="1 2">
    <name type="scientific">Anaerocolumna sedimenticola</name>
    <dbReference type="NCBI Taxonomy" id="2696063"/>
    <lineage>
        <taxon>Bacteria</taxon>
        <taxon>Bacillati</taxon>
        <taxon>Bacillota</taxon>
        <taxon>Clostridia</taxon>
        <taxon>Lachnospirales</taxon>
        <taxon>Lachnospiraceae</taxon>
        <taxon>Anaerocolumna</taxon>
    </lineage>
</organism>
<dbReference type="Pfam" id="PF04074">
    <property type="entry name" value="DUF386"/>
    <property type="match status" value="1"/>
</dbReference>
<dbReference type="Gene3D" id="2.60.120.370">
    <property type="entry name" value="YhcH/YjgK/YiaL"/>
    <property type="match status" value="1"/>
</dbReference>
<dbReference type="AlphaFoldDB" id="A0A6P1TSL6"/>